<reference evidence="9" key="2">
    <citation type="submission" date="2025-08" db="UniProtKB">
        <authorList>
            <consortium name="Ensembl"/>
        </authorList>
    </citation>
    <scope>IDENTIFICATION</scope>
</reference>
<keyword evidence="5 8" id="KW-0732">Signal</keyword>
<comment type="similarity">
    <text evidence="2 8">Belongs to the FXYD family.</text>
</comment>
<keyword evidence="10" id="KW-1185">Reference proteome</keyword>
<dbReference type="GO" id="GO:0006811">
    <property type="term" value="P:monoatomic ion transport"/>
    <property type="evidence" value="ECO:0007669"/>
    <property type="project" value="UniProtKB-KW"/>
</dbReference>
<evidence type="ECO:0000256" key="8">
    <source>
        <dbReference type="RuleBase" id="RU364131"/>
    </source>
</evidence>
<dbReference type="CDD" id="cd20324">
    <property type="entry name" value="FXYD6"/>
    <property type="match status" value="1"/>
</dbReference>
<dbReference type="AlphaFoldDB" id="A0A8C4SMP3"/>
<dbReference type="PANTHER" id="PTHR14132">
    <property type="entry name" value="SODIUM/POTASSIUM-TRANSPORTING ATPASE SUBUNIT GAMMA"/>
    <property type="match status" value="1"/>
</dbReference>
<dbReference type="GO" id="GO:0016020">
    <property type="term" value="C:membrane"/>
    <property type="evidence" value="ECO:0007669"/>
    <property type="project" value="UniProtKB-SubCell"/>
</dbReference>
<organism evidence="9 10">
    <name type="scientific">Erpetoichthys calabaricus</name>
    <name type="common">Rope fish</name>
    <name type="synonym">Calamoichthys calabaricus</name>
    <dbReference type="NCBI Taxonomy" id="27687"/>
    <lineage>
        <taxon>Eukaryota</taxon>
        <taxon>Metazoa</taxon>
        <taxon>Chordata</taxon>
        <taxon>Craniata</taxon>
        <taxon>Vertebrata</taxon>
        <taxon>Euteleostomi</taxon>
        <taxon>Actinopterygii</taxon>
        <taxon>Polypteriformes</taxon>
        <taxon>Polypteridae</taxon>
        <taxon>Erpetoichthys</taxon>
    </lineage>
</organism>
<dbReference type="GeneID" id="114657276"/>
<proteinExistence type="inferred from homology"/>
<dbReference type="RefSeq" id="XP_028664830.1">
    <property type="nucleotide sequence ID" value="XM_028808997.2"/>
</dbReference>
<gene>
    <name evidence="9" type="primary">FXYD6</name>
    <name evidence="9" type="synonym">fxyd6</name>
</gene>
<dbReference type="Gene3D" id="1.20.5.780">
    <property type="entry name" value="Single helix bin"/>
    <property type="match status" value="1"/>
</dbReference>
<name>A0A8C4SMP3_ERPCA</name>
<dbReference type="Ensembl" id="ENSECRT00000019654.1">
    <property type="protein sequence ID" value="ENSECRP00000019260.1"/>
    <property type="gene ID" value="ENSECRG00000012895.1"/>
</dbReference>
<dbReference type="GeneTree" id="ENSGT00940000153062"/>
<keyword evidence="6 8" id="KW-0406">Ion transport</keyword>
<dbReference type="Proteomes" id="UP000694620">
    <property type="component" value="Chromosome 9"/>
</dbReference>
<dbReference type="InterPro" id="IPR000272">
    <property type="entry name" value="Ion-transport_regulator_FXYD"/>
</dbReference>
<evidence type="ECO:0000256" key="6">
    <source>
        <dbReference type="ARBA" id="ARBA00023065"/>
    </source>
</evidence>
<evidence type="ECO:0000256" key="4">
    <source>
        <dbReference type="ARBA" id="ARBA00022692"/>
    </source>
</evidence>
<evidence type="ECO:0000256" key="1">
    <source>
        <dbReference type="ARBA" id="ARBA00004479"/>
    </source>
</evidence>
<evidence type="ECO:0000256" key="5">
    <source>
        <dbReference type="ARBA" id="ARBA00022729"/>
    </source>
</evidence>
<reference evidence="9" key="3">
    <citation type="submission" date="2025-09" db="UniProtKB">
        <authorList>
            <consortium name="Ensembl"/>
        </authorList>
    </citation>
    <scope>IDENTIFICATION</scope>
</reference>
<dbReference type="PANTHER" id="PTHR14132:SF15">
    <property type="entry name" value="FXYD DOMAIN-CONTAINING ION TRANSPORT REGULATOR 6-RELATED"/>
    <property type="match status" value="1"/>
</dbReference>
<evidence type="ECO:0000256" key="3">
    <source>
        <dbReference type="ARBA" id="ARBA00022448"/>
    </source>
</evidence>
<keyword evidence="7 8" id="KW-0472">Membrane</keyword>
<evidence type="ECO:0000313" key="10">
    <source>
        <dbReference type="Proteomes" id="UP000694620"/>
    </source>
</evidence>
<feature type="signal peptide" evidence="8">
    <location>
        <begin position="1"/>
        <end position="17"/>
    </location>
</feature>
<dbReference type="Pfam" id="PF02038">
    <property type="entry name" value="ATP1G1_PLM_MAT8"/>
    <property type="match status" value="1"/>
</dbReference>
<keyword evidence="3 8" id="KW-0813">Transport</keyword>
<dbReference type="GO" id="GO:0043269">
    <property type="term" value="P:regulation of monoatomic ion transport"/>
    <property type="evidence" value="ECO:0007669"/>
    <property type="project" value="InterPro"/>
</dbReference>
<evidence type="ECO:0000256" key="7">
    <source>
        <dbReference type="ARBA" id="ARBA00023136"/>
    </source>
</evidence>
<protein>
    <recommendedName>
        <fullName evidence="8">FXYD domain-containing ion transport regulator</fullName>
    </recommendedName>
</protein>
<reference evidence="9" key="1">
    <citation type="submission" date="2021-06" db="EMBL/GenBank/DDBJ databases">
        <authorList>
            <consortium name="Wellcome Sanger Institute Data Sharing"/>
        </authorList>
    </citation>
    <scope>NUCLEOTIDE SEQUENCE [LARGE SCALE GENOMIC DNA]</scope>
</reference>
<keyword evidence="8" id="KW-1133">Transmembrane helix</keyword>
<dbReference type="GO" id="GO:0017080">
    <property type="term" value="F:sodium channel regulator activity"/>
    <property type="evidence" value="ECO:0007669"/>
    <property type="project" value="TreeGrafter"/>
</dbReference>
<comment type="subcellular location">
    <subcellularLocation>
        <location evidence="1">Membrane</location>
        <topology evidence="1">Single-pass type I membrane protein</topology>
    </subcellularLocation>
</comment>
<feature type="transmembrane region" description="Helical" evidence="8">
    <location>
        <begin position="41"/>
        <end position="61"/>
    </location>
</feature>
<evidence type="ECO:0000256" key="2">
    <source>
        <dbReference type="ARBA" id="ARBA00005948"/>
    </source>
</evidence>
<feature type="chain" id="PRO_5034275558" description="FXYD domain-containing ion transport regulator" evidence="8">
    <location>
        <begin position="18"/>
        <end position="99"/>
    </location>
</feature>
<evidence type="ECO:0000313" key="9">
    <source>
        <dbReference type="Ensembl" id="ENSECRP00000019260.1"/>
    </source>
</evidence>
<sequence length="99" mass="10784">METLLLVLCSLLAYVSAADKSDATGDKEKELGPFDYDYESLRIGGLVFAVVLFTLGILLILSRRCRCTFNQKARPTGDEEAQAETLIISKAAAAPRTDN</sequence>
<keyword evidence="4 8" id="KW-0812">Transmembrane</keyword>
<accession>A0A8C4SMP3</accession>